<dbReference type="EMBL" id="CP011546">
    <property type="protein sequence ID" value="AKK10959.1"/>
    <property type="molecule type" value="Genomic_DNA"/>
</dbReference>
<dbReference type="AlphaFoldDB" id="A0A0G3HCD4"/>
<reference evidence="5 6" key="1">
    <citation type="journal article" date="2015" name="Genome Announc.">
        <title>Virulence Factor Genes Detected in the Complete Genome Sequence of Corynebacterium uterequi DSM 45634, Isolated from the Uterus of a Maiden Mare.</title>
        <authorList>
            <person name="Ruckert C."/>
            <person name="Kriete M."/>
            <person name="Jaenicke S."/>
            <person name="Winkler A."/>
            <person name="Tauch A."/>
        </authorList>
    </citation>
    <scope>NUCLEOTIDE SEQUENCE [LARGE SCALE GENOMIC DNA]</scope>
    <source>
        <strain evidence="5 6">DSM 45634</strain>
    </source>
</reference>
<accession>A0A0G3HCD4</accession>
<feature type="domain" description="Fumarylacetoacetase-like C-terminal" evidence="3">
    <location>
        <begin position="72"/>
        <end position="247"/>
    </location>
</feature>
<dbReference type="PATRIC" id="fig|1072256.5.peg.947"/>
<dbReference type="PANTHER" id="PTHR42796">
    <property type="entry name" value="FUMARYLACETOACETATE HYDROLASE DOMAIN-CONTAINING PROTEIN 2A-RELATED"/>
    <property type="match status" value="1"/>
</dbReference>
<dbReference type="KEGG" id="cut:CUTER_04770"/>
<evidence type="ECO:0000313" key="5">
    <source>
        <dbReference type="EMBL" id="AKK10959.1"/>
    </source>
</evidence>
<dbReference type="Gene3D" id="2.30.30.370">
    <property type="entry name" value="FAH"/>
    <property type="match status" value="1"/>
</dbReference>
<reference evidence="6" key="2">
    <citation type="submission" date="2015-05" db="EMBL/GenBank/DDBJ databases">
        <title>Complete genome sequence of Corynebacterium uterequi DSM 45634, isolated from the uterus of a maiden mare.</title>
        <authorList>
            <person name="Ruckert C."/>
            <person name="Albersmeier A."/>
            <person name="Winkler A."/>
            <person name="Tauch A."/>
        </authorList>
    </citation>
    <scope>NUCLEOTIDE SEQUENCE [LARGE SCALE GENOMIC DNA]</scope>
    <source>
        <strain evidence="6">DSM 45634</strain>
    </source>
</reference>
<dbReference type="OrthoDB" id="9805307at2"/>
<dbReference type="GO" id="GO:0044281">
    <property type="term" value="P:small molecule metabolic process"/>
    <property type="evidence" value="ECO:0007669"/>
    <property type="project" value="UniProtKB-ARBA"/>
</dbReference>
<dbReference type="STRING" id="1072256.CUTER_04770"/>
<dbReference type="InterPro" id="IPR011234">
    <property type="entry name" value="Fumarylacetoacetase-like_C"/>
</dbReference>
<dbReference type="InterPro" id="IPR018833">
    <property type="entry name" value="Rv2993c-like_N"/>
</dbReference>
<dbReference type="Gene3D" id="3.90.850.10">
    <property type="entry name" value="Fumarylacetoacetase-like, C-terminal domain"/>
    <property type="match status" value="1"/>
</dbReference>
<dbReference type="Proteomes" id="UP000035548">
    <property type="component" value="Chromosome"/>
</dbReference>
<organism evidence="5 6">
    <name type="scientific">Corynebacterium uterequi</name>
    <dbReference type="NCBI Taxonomy" id="1072256"/>
    <lineage>
        <taxon>Bacteria</taxon>
        <taxon>Bacillati</taxon>
        <taxon>Actinomycetota</taxon>
        <taxon>Actinomycetes</taxon>
        <taxon>Mycobacteriales</taxon>
        <taxon>Corynebacteriaceae</taxon>
        <taxon>Corynebacterium</taxon>
    </lineage>
</organism>
<evidence type="ECO:0000256" key="1">
    <source>
        <dbReference type="ARBA" id="ARBA00010211"/>
    </source>
</evidence>
<name>A0A0G3HCD4_9CORY</name>
<dbReference type="Pfam" id="PF10370">
    <property type="entry name" value="Rv2993c-like_N"/>
    <property type="match status" value="1"/>
</dbReference>
<dbReference type="PANTHER" id="PTHR42796:SF4">
    <property type="entry name" value="FUMARYLACETOACETATE HYDROLASE DOMAIN-CONTAINING PROTEIN 2A"/>
    <property type="match status" value="1"/>
</dbReference>
<dbReference type="GO" id="GO:0003824">
    <property type="term" value="F:catalytic activity"/>
    <property type="evidence" value="ECO:0007669"/>
    <property type="project" value="InterPro"/>
</dbReference>
<proteinExistence type="inferred from homology"/>
<dbReference type="Pfam" id="PF01557">
    <property type="entry name" value="FAA_hydrolase"/>
    <property type="match status" value="1"/>
</dbReference>
<dbReference type="RefSeq" id="WP_047259447.1">
    <property type="nucleotide sequence ID" value="NZ_CP011546.1"/>
</dbReference>
<dbReference type="GO" id="GO:0046872">
    <property type="term" value="F:metal ion binding"/>
    <property type="evidence" value="ECO:0007669"/>
    <property type="project" value="UniProtKB-KW"/>
</dbReference>
<keyword evidence="2" id="KW-0479">Metal-binding</keyword>
<protein>
    <submittedName>
        <fullName evidence="5">2-keto-4-pentenoate hydratase/2-oxohepta-3-ene-1,7-dioic acid hydratase</fullName>
    </submittedName>
</protein>
<evidence type="ECO:0000313" key="6">
    <source>
        <dbReference type="Proteomes" id="UP000035548"/>
    </source>
</evidence>
<dbReference type="SUPFAM" id="SSF56529">
    <property type="entry name" value="FAH"/>
    <property type="match status" value="1"/>
</dbReference>
<feature type="domain" description="Rv2993c-like N-terminal" evidence="4">
    <location>
        <begin position="1"/>
        <end position="50"/>
    </location>
</feature>
<comment type="similarity">
    <text evidence="1">Belongs to the FAH family.</text>
</comment>
<gene>
    <name evidence="5" type="primary">odx</name>
    <name evidence="5" type="ORF">CUTER_04770</name>
</gene>
<sequence>MRFARIAAPEGLTFAVVDGDDVKQIAGTPFTEPDYTGRSWELSQVRLLAPTLPSKVIIVDHNRADGGSLPGVMTLKPATAVVGPGMPIKIPDFATDVECSGGLALVIGRPCKNVKAQDWKTVVRGATIGNDVTSRDLLAVDGDATRAKGSDTFCPLGPWIDTDLSALGLDDAQVTLRRTRDGATTAATATPLGADFGQIIEYVTASMTLLPGDVVCVGSSAGATSVEPGDTVTVEIPGLGTLTNPVQKG</sequence>
<keyword evidence="6" id="KW-1185">Reference proteome</keyword>
<dbReference type="InterPro" id="IPR051121">
    <property type="entry name" value="FAH"/>
</dbReference>
<evidence type="ECO:0000259" key="3">
    <source>
        <dbReference type="Pfam" id="PF01557"/>
    </source>
</evidence>
<evidence type="ECO:0000259" key="4">
    <source>
        <dbReference type="Pfam" id="PF10370"/>
    </source>
</evidence>
<evidence type="ECO:0000256" key="2">
    <source>
        <dbReference type="ARBA" id="ARBA00022723"/>
    </source>
</evidence>
<dbReference type="InterPro" id="IPR036663">
    <property type="entry name" value="Fumarylacetoacetase_C_sf"/>
</dbReference>